<keyword evidence="2 3" id="KW-0802">TPR repeat</keyword>
<gene>
    <name evidence="4" type="primary">pilW</name>
    <name evidence="4" type="ORF">ACEU0G_003819</name>
</gene>
<evidence type="ECO:0000256" key="3">
    <source>
        <dbReference type="PROSITE-ProRule" id="PRU00339"/>
    </source>
</evidence>
<reference evidence="4 5" key="1">
    <citation type="submission" date="2024-09" db="EMBL/GenBank/DDBJ databases">
        <authorList>
            <consortium name="All-Russian atlas of soil microorganisms"/>
            <consortium name="as a basis for the search for new antimicrobial producers and enzymes with unique properties"/>
            <person name="Sokolova E.A."/>
            <person name="Voronina E.N."/>
        </authorList>
    </citation>
    <scope>NUCLEOTIDE SEQUENCE [LARGE SCALE GENOMIC DNA]</scope>
    <source>
        <strain evidence="4 5">AF-22b-331.1</strain>
    </source>
</reference>
<organism evidence="4 5">
    <name type="scientific">Stenotrophomonas nematodicola</name>
    <dbReference type="NCBI Taxonomy" id="2656746"/>
    <lineage>
        <taxon>Bacteria</taxon>
        <taxon>Pseudomonadati</taxon>
        <taxon>Pseudomonadota</taxon>
        <taxon>Gammaproteobacteria</taxon>
        <taxon>Lysobacterales</taxon>
        <taxon>Lysobacteraceae</taxon>
        <taxon>Stenotrophomonas</taxon>
    </lineage>
</organism>
<feature type="repeat" description="TPR" evidence="3">
    <location>
        <begin position="157"/>
        <end position="190"/>
    </location>
</feature>
<name>A0ABW7CYD8_9GAMM</name>
<sequence>MPLPDIRLPAVVFIALALVGCGSKGVKPPSGPLAIAPVYEVRDTPSTRQRVGYQDQMTLAAEAFRAGQIEAAEKKAKAALKIDGTRPDAYLLLANVATQRGADAEAGTLYRKAAELAPAHGDALNNYGAWLCTHGHPAESLVWFDRAIAAPGYATPASALANAGGCALDAGQAERAARDLRNAIQLDPTNAYALESMARSEYAQGRYFEARAFSQRRLAAAPATRSVLQLASQIEAQLGDTVASGRYLQRIRDEFPQDAAPNPRG</sequence>
<evidence type="ECO:0000256" key="1">
    <source>
        <dbReference type="ARBA" id="ARBA00022737"/>
    </source>
</evidence>
<dbReference type="PANTHER" id="PTHR44943">
    <property type="entry name" value="CELLULOSE SYNTHASE OPERON PROTEIN C"/>
    <property type="match status" value="1"/>
</dbReference>
<dbReference type="Gene3D" id="1.25.40.10">
    <property type="entry name" value="Tetratricopeptide repeat domain"/>
    <property type="match status" value="1"/>
</dbReference>
<evidence type="ECO:0000313" key="4">
    <source>
        <dbReference type="EMBL" id="MFG6109798.1"/>
    </source>
</evidence>
<keyword evidence="5" id="KW-1185">Reference proteome</keyword>
<dbReference type="RefSeq" id="WP_394163636.1">
    <property type="nucleotide sequence ID" value="NZ_JBHGCJ010000008.1"/>
</dbReference>
<dbReference type="EMBL" id="JBHGCJ010000008">
    <property type="protein sequence ID" value="MFG6109798.1"/>
    <property type="molecule type" value="Genomic_DNA"/>
</dbReference>
<dbReference type="InterPro" id="IPR051685">
    <property type="entry name" value="Ycf3/AcsC/BcsC/TPR_MFPF"/>
</dbReference>
<dbReference type="InterPro" id="IPR011990">
    <property type="entry name" value="TPR-like_helical_dom_sf"/>
</dbReference>
<dbReference type="InterPro" id="IPR019734">
    <property type="entry name" value="TPR_rpt"/>
</dbReference>
<evidence type="ECO:0000256" key="2">
    <source>
        <dbReference type="ARBA" id="ARBA00022803"/>
    </source>
</evidence>
<dbReference type="PANTHER" id="PTHR44943:SF8">
    <property type="entry name" value="TPR REPEAT-CONTAINING PROTEIN MJ0263"/>
    <property type="match status" value="1"/>
</dbReference>
<accession>A0ABW7CYD8</accession>
<proteinExistence type="predicted"/>
<dbReference type="NCBIfam" id="TIGR02521">
    <property type="entry name" value="type_IV_pilW"/>
    <property type="match status" value="1"/>
</dbReference>
<dbReference type="SMART" id="SM00028">
    <property type="entry name" value="TPR"/>
    <property type="match status" value="4"/>
</dbReference>
<comment type="caution">
    <text evidence="4">The sequence shown here is derived from an EMBL/GenBank/DDBJ whole genome shotgun (WGS) entry which is preliminary data.</text>
</comment>
<dbReference type="SUPFAM" id="SSF48452">
    <property type="entry name" value="TPR-like"/>
    <property type="match status" value="1"/>
</dbReference>
<dbReference type="PROSITE" id="PS51257">
    <property type="entry name" value="PROKAR_LIPOPROTEIN"/>
    <property type="match status" value="1"/>
</dbReference>
<dbReference type="InterPro" id="IPR013360">
    <property type="entry name" value="Pilus_4_PilW"/>
</dbReference>
<keyword evidence="1" id="KW-0677">Repeat</keyword>
<evidence type="ECO:0000313" key="5">
    <source>
        <dbReference type="Proteomes" id="UP001605261"/>
    </source>
</evidence>
<dbReference type="Proteomes" id="UP001605261">
    <property type="component" value="Unassembled WGS sequence"/>
</dbReference>
<dbReference type="PROSITE" id="PS50005">
    <property type="entry name" value="TPR"/>
    <property type="match status" value="1"/>
</dbReference>
<protein>
    <submittedName>
        <fullName evidence="4">Type IV pilus biogenesis/stability protein PilW</fullName>
    </submittedName>
</protein>
<dbReference type="Pfam" id="PF14559">
    <property type="entry name" value="TPR_19"/>
    <property type="match status" value="1"/>
</dbReference>